<organism evidence="1 2">
    <name type="scientific">Dendrolimus kikuchii</name>
    <dbReference type="NCBI Taxonomy" id="765133"/>
    <lineage>
        <taxon>Eukaryota</taxon>
        <taxon>Metazoa</taxon>
        <taxon>Ecdysozoa</taxon>
        <taxon>Arthropoda</taxon>
        <taxon>Hexapoda</taxon>
        <taxon>Insecta</taxon>
        <taxon>Pterygota</taxon>
        <taxon>Neoptera</taxon>
        <taxon>Endopterygota</taxon>
        <taxon>Lepidoptera</taxon>
        <taxon>Glossata</taxon>
        <taxon>Ditrysia</taxon>
        <taxon>Bombycoidea</taxon>
        <taxon>Lasiocampidae</taxon>
        <taxon>Dendrolimus</taxon>
    </lineage>
</organism>
<evidence type="ECO:0000313" key="1">
    <source>
        <dbReference type="EMBL" id="KAJ0177584.1"/>
    </source>
</evidence>
<proteinExistence type="predicted"/>
<reference evidence="1 2" key="1">
    <citation type="journal article" date="2021" name="Front. Genet.">
        <title>Chromosome-Level Genome Assembly Reveals Significant Gene Expansion in the Toll and IMD Signaling Pathways of Dendrolimus kikuchii.</title>
        <authorList>
            <person name="Zhou J."/>
            <person name="Wu P."/>
            <person name="Xiong Z."/>
            <person name="Liu N."/>
            <person name="Zhao N."/>
            <person name="Ji M."/>
            <person name="Qiu Y."/>
            <person name="Yang B."/>
        </authorList>
    </citation>
    <scope>NUCLEOTIDE SEQUENCE [LARGE SCALE GENOMIC DNA]</scope>
    <source>
        <strain evidence="1">Ann1</strain>
    </source>
</reference>
<comment type="caution">
    <text evidence="1">The sequence shown here is derived from an EMBL/GenBank/DDBJ whole genome shotgun (WGS) entry which is preliminary data.</text>
</comment>
<keyword evidence="2" id="KW-1185">Reference proteome</keyword>
<evidence type="ECO:0000313" key="2">
    <source>
        <dbReference type="Proteomes" id="UP000824533"/>
    </source>
</evidence>
<name>A0ACC1D0U8_9NEOP</name>
<protein>
    <submittedName>
        <fullName evidence="1">Uncharacterized protein</fullName>
    </submittedName>
</protein>
<dbReference type="EMBL" id="CM034397">
    <property type="protein sequence ID" value="KAJ0177584.1"/>
    <property type="molecule type" value="Genomic_DNA"/>
</dbReference>
<sequence>MNSFNILLIVFLYVVIVYQFIEGFYQTHGKTLSHDVEEHVHKTEKPCSVCPRHGACVPRVQCPAHIRPNSLNPSCHLENGVGVCCFTGRSHAAESDLKLRNAAPIEADDIKTSHMQAKQKLTIWLEVVQKLLDQAKHTVLNSSSPSFAHHMSLTIRDKAVQKLARGGLLNLFAAQELKARQAISDDELTLGLTEHTDGPFCPPTPDCPVPPSRYRSVGGECNNPTIPSWGAANTGYEKLLPPDYSDGIWGMRTSSTGDPLPSARAVSSVLLLDGSHPSRAHNMIFMQFGQFVVHDISAGVVFSMGNGSAISCCVNDGEDFLPPELQHGACAPITAELDDPFYGEFRHTCLNFVRTQLAPASDCSVGYAKQMNGATHYLDLSQLYGKSPEKFSALQAPGGLLKTFNDFGRELPPLSEKDGCLIQNEGAACFDSGDNHGNQIISLTVFHTIWTREHNRVARGLTRLNPMWNEETVFMETRRILQAIFQHIVYNEWLPMLLGPHFIQFFGLMPSSSYATSYDPNFNPAVSAEFSTSAMRFGHSTVDGILLVQSSQTGGMHEAISLPEVMFQPSRLRLRHFLDRLLMGLTTQPMQTVDPFVTEGLTRYMFHGVNPYGVDLASINIQRGRDYGVRSYNHYRRLIGLAPYVDFSQFTPNTAHRLSSVYASPEDIDLWVGGLLEETVDGGIVGPTFAHIIGDQFSRLKKGDRYFYEYGPDVNPGAFTAGQLSEIKKVTLSRIICDNSDGIELVMQPPEAFLRSDLPGNGPVRCDSPLIPAMDLSRFKDI</sequence>
<gene>
    <name evidence="1" type="ORF">K1T71_006457</name>
</gene>
<accession>A0ACC1D0U8</accession>
<dbReference type="Proteomes" id="UP000824533">
    <property type="component" value="Linkage Group LG11"/>
</dbReference>